<evidence type="ECO:0000313" key="2">
    <source>
        <dbReference type="Proteomes" id="UP000005459"/>
    </source>
</evidence>
<dbReference type="EMBL" id="AFWV01000002">
    <property type="protein sequence ID" value="EGV19935.1"/>
    <property type="molecule type" value="Genomic_DNA"/>
</dbReference>
<accession>F9U6Q9</accession>
<sequence length="199" mass="22054">MAVADSQPGRRNTAKCLGVRIRSYIWWDHVGHGRFAYPFMFGRVTSKAGRPLVNVFPDGFRYAFTVDQQCGLARKTDHSKHHSLVTPALRCHACPWRSAPRAAMAEVTSKAQQWALFMIPTVGWTSESEVHPTRAGAGGLRCACPPYGYDQRRGRVYEQAPTMLSLAFAKHSVFNRPSASSIINSSSPPICSSLMNIWG</sequence>
<organism evidence="1 2">
    <name type="scientific">Thiocapsa marina 5811</name>
    <dbReference type="NCBI Taxonomy" id="768671"/>
    <lineage>
        <taxon>Bacteria</taxon>
        <taxon>Pseudomonadati</taxon>
        <taxon>Pseudomonadota</taxon>
        <taxon>Gammaproteobacteria</taxon>
        <taxon>Chromatiales</taxon>
        <taxon>Chromatiaceae</taxon>
        <taxon>Thiocapsa</taxon>
    </lineage>
</organism>
<dbReference type="AlphaFoldDB" id="F9U6Q9"/>
<proteinExistence type="predicted"/>
<gene>
    <name evidence="1" type="ORF">ThimaDRAFT_0611</name>
</gene>
<keyword evidence="2" id="KW-1185">Reference proteome</keyword>
<protein>
    <submittedName>
        <fullName evidence="1">Uncharacterized protein</fullName>
    </submittedName>
</protein>
<evidence type="ECO:0000313" key="1">
    <source>
        <dbReference type="EMBL" id="EGV19935.1"/>
    </source>
</evidence>
<reference evidence="1 2" key="1">
    <citation type="submission" date="2011-06" db="EMBL/GenBank/DDBJ databases">
        <title>The draft genome of Thiocapsa marina 5811.</title>
        <authorList>
            <consortium name="US DOE Joint Genome Institute (JGI-PGF)"/>
            <person name="Lucas S."/>
            <person name="Han J."/>
            <person name="Cheng J.-F."/>
            <person name="Goodwin L."/>
            <person name="Pitluck S."/>
            <person name="Peters L."/>
            <person name="Land M.L."/>
            <person name="Hauser L."/>
            <person name="Vogl K."/>
            <person name="Liu Z."/>
            <person name="Imhoff J."/>
            <person name="Thiel V."/>
            <person name="Frigaard N.-U."/>
            <person name="Bryant D."/>
            <person name="Woyke T.J."/>
        </authorList>
    </citation>
    <scope>NUCLEOTIDE SEQUENCE [LARGE SCALE GENOMIC DNA]</scope>
    <source>
        <strain evidence="1 2">5811</strain>
    </source>
</reference>
<name>F9U6Q9_9GAMM</name>
<dbReference type="Proteomes" id="UP000005459">
    <property type="component" value="Unassembled WGS sequence"/>
</dbReference>
<dbReference type="STRING" id="768671.ThimaDRAFT_0611"/>